<gene>
    <name evidence="2" type="ORF">NDU88_006744</name>
</gene>
<evidence type="ECO:0000313" key="3">
    <source>
        <dbReference type="Proteomes" id="UP001066276"/>
    </source>
</evidence>
<dbReference type="EMBL" id="JANPWB010000005">
    <property type="protein sequence ID" value="KAJ1190004.1"/>
    <property type="molecule type" value="Genomic_DNA"/>
</dbReference>
<comment type="caution">
    <text evidence="2">The sequence shown here is derived from an EMBL/GenBank/DDBJ whole genome shotgun (WGS) entry which is preliminary data.</text>
</comment>
<protein>
    <submittedName>
        <fullName evidence="2">Uncharacterized protein</fullName>
    </submittedName>
</protein>
<evidence type="ECO:0000256" key="1">
    <source>
        <dbReference type="SAM" id="MobiDB-lite"/>
    </source>
</evidence>
<evidence type="ECO:0000313" key="2">
    <source>
        <dbReference type="EMBL" id="KAJ1190004.1"/>
    </source>
</evidence>
<sequence>MGFAPAGIAIPRVQRPGTSGIQQESQESASGAAGCGGRRQCWLTVGAHGQGAWVEDEEQDWEESIIEEGELVEDWEEEEWWVSSRGGRAPLLILLISHFRKRSSRGCSVGWLGSRLEEQKAQERPMLLSPGKELARQGNMVSVAIEAKKGAEGAAHLVKGVYVIDVGVTTEGGAAGPGKGDSTGVHQGTQRIGTTSR</sequence>
<feature type="region of interest" description="Disordered" evidence="1">
    <location>
        <begin position="14"/>
        <end position="33"/>
    </location>
</feature>
<organism evidence="2 3">
    <name type="scientific">Pleurodeles waltl</name>
    <name type="common">Iberian ribbed newt</name>
    <dbReference type="NCBI Taxonomy" id="8319"/>
    <lineage>
        <taxon>Eukaryota</taxon>
        <taxon>Metazoa</taxon>
        <taxon>Chordata</taxon>
        <taxon>Craniata</taxon>
        <taxon>Vertebrata</taxon>
        <taxon>Euteleostomi</taxon>
        <taxon>Amphibia</taxon>
        <taxon>Batrachia</taxon>
        <taxon>Caudata</taxon>
        <taxon>Salamandroidea</taxon>
        <taxon>Salamandridae</taxon>
        <taxon>Pleurodelinae</taxon>
        <taxon>Pleurodeles</taxon>
    </lineage>
</organism>
<feature type="region of interest" description="Disordered" evidence="1">
    <location>
        <begin position="172"/>
        <end position="197"/>
    </location>
</feature>
<proteinExistence type="predicted"/>
<accession>A0AAV7UNF0</accession>
<name>A0AAV7UNF0_PLEWA</name>
<keyword evidence="3" id="KW-1185">Reference proteome</keyword>
<dbReference type="Proteomes" id="UP001066276">
    <property type="component" value="Chromosome 3_1"/>
</dbReference>
<feature type="compositionally biased region" description="Polar residues" evidence="1">
    <location>
        <begin position="184"/>
        <end position="197"/>
    </location>
</feature>
<dbReference type="AlphaFoldDB" id="A0AAV7UNF0"/>
<reference evidence="2" key="1">
    <citation type="journal article" date="2022" name="bioRxiv">
        <title>Sequencing and chromosome-scale assembly of the giantPleurodeles waltlgenome.</title>
        <authorList>
            <person name="Brown T."/>
            <person name="Elewa A."/>
            <person name="Iarovenko S."/>
            <person name="Subramanian E."/>
            <person name="Araus A.J."/>
            <person name="Petzold A."/>
            <person name="Susuki M."/>
            <person name="Suzuki K.-i.T."/>
            <person name="Hayashi T."/>
            <person name="Toyoda A."/>
            <person name="Oliveira C."/>
            <person name="Osipova E."/>
            <person name="Leigh N.D."/>
            <person name="Simon A."/>
            <person name="Yun M.H."/>
        </authorList>
    </citation>
    <scope>NUCLEOTIDE SEQUENCE</scope>
    <source>
        <strain evidence="2">20211129_DDA</strain>
        <tissue evidence="2">Liver</tissue>
    </source>
</reference>
<feature type="compositionally biased region" description="Low complexity" evidence="1">
    <location>
        <begin position="22"/>
        <end position="32"/>
    </location>
</feature>